<accession>A0AAV4LRZ7</accession>
<evidence type="ECO:0000256" key="1">
    <source>
        <dbReference type="SAM" id="MobiDB-lite"/>
    </source>
</evidence>
<organism evidence="2 3">
    <name type="scientific">Babesia caballi</name>
    <dbReference type="NCBI Taxonomy" id="5871"/>
    <lineage>
        <taxon>Eukaryota</taxon>
        <taxon>Sar</taxon>
        <taxon>Alveolata</taxon>
        <taxon>Apicomplexa</taxon>
        <taxon>Aconoidasida</taxon>
        <taxon>Piroplasmida</taxon>
        <taxon>Babesiidae</taxon>
        <taxon>Babesia</taxon>
    </lineage>
</organism>
<protein>
    <submittedName>
        <fullName evidence="2">Uncharacterized protein</fullName>
    </submittedName>
</protein>
<dbReference type="GeneID" id="94194234"/>
<name>A0AAV4LRZ7_BABCB</name>
<evidence type="ECO:0000313" key="3">
    <source>
        <dbReference type="Proteomes" id="UP001497744"/>
    </source>
</evidence>
<reference evidence="2 3" key="1">
    <citation type="submission" date="2021-06" db="EMBL/GenBank/DDBJ databases">
        <title>Genome sequence of Babesia caballi.</title>
        <authorList>
            <person name="Yamagishi J."/>
            <person name="Kidaka T."/>
            <person name="Ochi A."/>
        </authorList>
    </citation>
    <scope>NUCLEOTIDE SEQUENCE [LARGE SCALE GENOMIC DNA]</scope>
    <source>
        <strain evidence="2">USDA-D6B2</strain>
    </source>
</reference>
<sequence>MHVPPTRLEEGRPAADAGPAQREQHGAQGPARLGGGKEVAQLLREHPRRQRVVGVQRSLGDAQRKLQRRVDAVHERLDAVGFRAVSRRRGAAQAVGDDEGRAQRAERGGVRGQHVLHPHLLVADQPAEDHALGLVARVGARQEHVPPRRHQRAGAVGVRGGGLRFARQTRRAHRHLVHQALHDGGLDDLLGAAAGGLQRRAPVGLEEPGRGPQRRPQRPVQLLRLLERLAQQPLVHAVFAAERRGAGLGRLGVPAAEPHEQLHVAAQRREGPPVGVVAGHPGGDQVGGAEGERGDDAAGGAQRLGAGAFGEHAVEHLAEAGVERQQREVLPQLRDARGAQPLQHLVGRPVGVKWRNLEGARGYFVVRAEALRRRLGRGLDGAQHCQGPQRRPDVLRRRPRQEREVEWVGDVDRREQQDGRLEVAVGDFDWRVVLEQRLVDAAGVLAVAVAPPHSARSARSLVG</sequence>
<keyword evidence="3" id="KW-1185">Reference proteome</keyword>
<proteinExistence type="predicted"/>
<dbReference type="AlphaFoldDB" id="A0AAV4LRZ7"/>
<dbReference type="Proteomes" id="UP001497744">
    <property type="component" value="Unassembled WGS sequence"/>
</dbReference>
<evidence type="ECO:0000313" key="2">
    <source>
        <dbReference type="EMBL" id="GIX62753.1"/>
    </source>
</evidence>
<dbReference type="RefSeq" id="XP_067714822.1">
    <property type="nucleotide sequence ID" value="XM_067858721.1"/>
</dbReference>
<comment type="caution">
    <text evidence="2">The sequence shown here is derived from an EMBL/GenBank/DDBJ whole genome shotgun (WGS) entry which is preliminary data.</text>
</comment>
<dbReference type="EMBL" id="BPLF01000002">
    <property type="protein sequence ID" value="GIX62753.1"/>
    <property type="molecule type" value="Genomic_DNA"/>
</dbReference>
<feature type="region of interest" description="Disordered" evidence="1">
    <location>
        <begin position="1"/>
        <end position="35"/>
    </location>
</feature>
<gene>
    <name evidence="2" type="ORF">BcabD6B2_21880</name>
</gene>